<dbReference type="Pfam" id="PF10096">
    <property type="entry name" value="DUF2334"/>
    <property type="match status" value="1"/>
</dbReference>
<dbReference type="InterPro" id="IPR011330">
    <property type="entry name" value="Glyco_hydro/deAcase_b/a-brl"/>
</dbReference>
<keyword evidence="2" id="KW-1185">Reference proteome</keyword>
<dbReference type="SUPFAM" id="SSF88713">
    <property type="entry name" value="Glycoside hydrolase/deacetylase"/>
    <property type="match status" value="1"/>
</dbReference>
<organism evidence="1 2">
    <name type="scientific">Thiorhodovibrio winogradskyi</name>
    <dbReference type="NCBI Taxonomy" id="77007"/>
    <lineage>
        <taxon>Bacteria</taxon>
        <taxon>Pseudomonadati</taxon>
        <taxon>Pseudomonadota</taxon>
        <taxon>Gammaproteobacteria</taxon>
        <taxon>Chromatiales</taxon>
        <taxon>Chromatiaceae</taxon>
        <taxon>Thiorhodovibrio</taxon>
    </lineage>
</organism>
<dbReference type="InterPro" id="IPR018763">
    <property type="entry name" value="DUF2334"/>
</dbReference>
<proteinExistence type="predicted"/>
<dbReference type="Proteomes" id="UP001432180">
    <property type="component" value="Chromosome"/>
</dbReference>
<name>A0ABZ0S8P3_9GAMM</name>
<gene>
    <name evidence="1" type="ORF">Thiowin_01840</name>
</gene>
<accession>A0ABZ0S8P3</accession>
<dbReference type="CDD" id="cd11374">
    <property type="entry name" value="CE4_u10"/>
    <property type="match status" value="1"/>
</dbReference>
<protein>
    <submittedName>
        <fullName evidence="1">Polysaccharide deacetylase</fullName>
    </submittedName>
</protein>
<reference evidence="1 2" key="1">
    <citation type="journal article" date="2023" name="Microorganisms">
        <title>Thiorhodovibrio frisius and Trv. litoralis spp. nov., Two Novel Members from a Clade of Fastidious Purple Sulfur Bacteria That Exhibit Unique Red-Shifted Light-Harvesting Capabilities.</title>
        <authorList>
            <person name="Methner A."/>
            <person name="Kuzyk S.B."/>
            <person name="Petersen J."/>
            <person name="Bauer S."/>
            <person name="Brinkmann H."/>
            <person name="Sichau K."/>
            <person name="Wanner G."/>
            <person name="Wolf J."/>
            <person name="Neumann-Schaal M."/>
            <person name="Henke P."/>
            <person name="Tank M."/>
            <person name="Sproer C."/>
            <person name="Bunk B."/>
            <person name="Overmann J."/>
        </authorList>
    </citation>
    <scope>NUCLEOTIDE SEQUENCE [LARGE SCALE GENOMIC DNA]</scope>
    <source>
        <strain evidence="1 2">DSM 6702</strain>
    </source>
</reference>
<dbReference type="Gene3D" id="3.20.20.370">
    <property type="entry name" value="Glycoside hydrolase/deacetylase"/>
    <property type="match status" value="1"/>
</dbReference>
<evidence type="ECO:0000313" key="2">
    <source>
        <dbReference type="Proteomes" id="UP001432180"/>
    </source>
</evidence>
<evidence type="ECO:0000313" key="1">
    <source>
        <dbReference type="EMBL" id="WPL16864.1"/>
    </source>
</evidence>
<dbReference type="EMBL" id="CP121472">
    <property type="protein sequence ID" value="WPL16864.1"/>
    <property type="molecule type" value="Genomic_DNA"/>
</dbReference>
<sequence>MSPSPALPSSPRGPLSLVSMHDVMPETLRVVERALATLSSLGVQPVTLLVVPGRDWSAPDLTRLRAIAAQGHELAAHGWRHQAERIGGLYHRLHALFLSRTVAEHLALDADGILALLKRSQDWFIQQGFAPPTLYVPPAWAMGAISRARLSDEGPFARYEVFGGIYEATTQEWRPTPMLGYEADTPGRVLPLQLWNALNRQRARTAGVIRIGIHPHDLDYALAKDLKTDLQTFSRYGRYAGHSSRD</sequence>